<feature type="compositionally biased region" description="Low complexity" evidence="1">
    <location>
        <begin position="324"/>
        <end position="340"/>
    </location>
</feature>
<evidence type="ECO:0000313" key="2">
    <source>
        <dbReference type="EMBL" id="CEQ41220.1"/>
    </source>
</evidence>
<dbReference type="PROSITE" id="PS51354">
    <property type="entry name" value="GLUTAREDOXIN_2"/>
    <property type="match status" value="1"/>
</dbReference>
<feature type="compositionally biased region" description="Basic and acidic residues" evidence="1">
    <location>
        <begin position="516"/>
        <end position="542"/>
    </location>
</feature>
<feature type="compositionally biased region" description="Low complexity" evidence="1">
    <location>
        <begin position="192"/>
        <end position="205"/>
    </location>
</feature>
<gene>
    <name evidence="2" type="primary">SPOSA6832_02921</name>
</gene>
<dbReference type="AlphaFoldDB" id="A0A0D6ENR9"/>
<accession>A0A0D6ENR9</accession>
<feature type="compositionally biased region" description="Polar residues" evidence="1">
    <location>
        <begin position="362"/>
        <end position="377"/>
    </location>
</feature>
<evidence type="ECO:0000256" key="1">
    <source>
        <dbReference type="SAM" id="MobiDB-lite"/>
    </source>
</evidence>
<dbReference type="Gene3D" id="3.40.30.10">
    <property type="entry name" value="Glutaredoxin"/>
    <property type="match status" value="1"/>
</dbReference>
<feature type="region of interest" description="Disordered" evidence="1">
    <location>
        <begin position="270"/>
        <end position="542"/>
    </location>
</feature>
<dbReference type="OrthoDB" id="9932926at2759"/>
<feature type="compositionally biased region" description="Basic and acidic residues" evidence="1">
    <location>
        <begin position="472"/>
        <end position="508"/>
    </location>
</feature>
<feature type="region of interest" description="Disordered" evidence="1">
    <location>
        <begin position="187"/>
        <end position="211"/>
    </location>
</feature>
<feature type="compositionally biased region" description="Basic and acidic residues" evidence="1">
    <location>
        <begin position="270"/>
        <end position="282"/>
    </location>
</feature>
<feature type="region of interest" description="Disordered" evidence="1">
    <location>
        <begin position="131"/>
        <end position="162"/>
    </location>
</feature>
<keyword evidence="3" id="KW-1185">Reference proteome</keyword>
<dbReference type="EMBL" id="CENE01000012">
    <property type="protein sequence ID" value="CEQ41220.1"/>
    <property type="molecule type" value="Genomic_DNA"/>
</dbReference>
<dbReference type="SUPFAM" id="SSF52833">
    <property type="entry name" value="Thioredoxin-like"/>
    <property type="match status" value="1"/>
</dbReference>
<feature type="compositionally biased region" description="Low complexity" evidence="1">
    <location>
        <begin position="378"/>
        <end position="394"/>
    </location>
</feature>
<name>A0A0D6ENR9_SPOSA</name>
<organism evidence="2 3">
    <name type="scientific">Sporidiobolus salmonicolor</name>
    <name type="common">Yeast-like fungus</name>
    <name type="synonym">Sporobolomyces salmonicolor</name>
    <dbReference type="NCBI Taxonomy" id="5005"/>
    <lineage>
        <taxon>Eukaryota</taxon>
        <taxon>Fungi</taxon>
        <taxon>Dikarya</taxon>
        <taxon>Basidiomycota</taxon>
        <taxon>Pucciniomycotina</taxon>
        <taxon>Microbotryomycetes</taxon>
        <taxon>Sporidiobolales</taxon>
        <taxon>Sporidiobolaceae</taxon>
        <taxon>Sporobolomyces</taxon>
    </lineage>
</organism>
<sequence>MPTIDVFVTTILSNPQLRGRHERVRRALTSARVPYAEHDVAGDEAAKSMWKRKNGGKNELPFILIDGEPVGSIEDLDEAWVGHLAQLAPAANADPLTTAVEFGELRQFLRLDTPSLPPSSPSSIFVASPTPAAAASSHSPLPPSASSSSSPASTADSHPKSQATLDDFADLDLTESELEELAREISRGETFSSGLGSSHGSTGTGYDFSMTQRFEPIPQTQPLRFEKVNFTRPLPDRPLASEIVKDELEGIDAEELDVDELEKLAKELEEEEIERRRLRDAQGDTGWGDRPPPLPEKQAAVATEPHAPQKDRDLPTPPFQPEGARSPSPARPSAPESSAPTIERPTPSPPTEITPALVRSADPSSLTSPTAALDSQTSVSGLSGASLSAPISGIDKLRLSDDDTDDDDARRLVAGEGQTLQVAPVSALERELEEEAKTPQSHEEVLSNEVGVAVRPASGETVDDVPSRPRSRPAEVQRLKERLDRADLDLGKESEVPAFSRDMHPDEGRGEEEEKGSEKDKAREEVGATKEDERGAEGEGLAERVAEAIRGGEL</sequence>
<reference evidence="3" key="1">
    <citation type="submission" date="2015-02" db="EMBL/GenBank/DDBJ databases">
        <authorList>
            <person name="Gon?alves P."/>
        </authorList>
    </citation>
    <scope>NUCLEOTIDE SEQUENCE [LARGE SCALE GENOMIC DNA]</scope>
</reference>
<dbReference type="Proteomes" id="UP000243876">
    <property type="component" value="Unassembled WGS sequence"/>
</dbReference>
<feature type="compositionally biased region" description="Low complexity" evidence="1">
    <location>
        <begin position="131"/>
        <end position="156"/>
    </location>
</feature>
<protein>
    <submittedName>
        <fullName evidence="2">SPOSA6832_02921-mRNA-1:cds</fullName>
    </submittedName>
</protein>
<evidence type="ECO:0000313" key="3">
    <source>
        <dbReference type="Proteomes" id="UP000243876"/>
    </source>
</evidence>
<feature type="non-terminal residue" evidence="2">
    <location>
        <position position="1"/>
    </location>
</feature>
<feature type="compositionally biased region" description="Basic and acidic residues" evidence="1">
    <location>
        <begin position="435"/>
        <end position="445"/>
    </location>
</feature>
<dbReference type="InterPro" id="IPR036249">
    <property type="entry name" value="Thioredoxin-like_sf"/>
</dbReference>
<proteinExistence type="predicted"/>